<protein>
    <recommendedName>
        <fullName evidence="4">Phosphoribosylglycinamide formyltransferase</fullName>
        <ecNumber evidence="4">2.1.2.2</ecNumber>
    </recommendedName>
    <alternativeName>
        <fullName evidence="4">5'-phosphoribosylglycinamide transformylase</fullName>
    </alternativeName>
    <alternativeName>
        <fullName evidence="4">GAR transformylase</fullName>
        <shortName evidence="4">GART</shortName>
    </alternativeName>
</protein>
<evidence type="ECO:0000313" key="6">
    <source>
        <dbReference type="EMBL" id="KAF1684855.1"/>
    </source>
</evidence>
<sequence length="221" mass="23700">MSARIAVLASGRGSNLQALLDAIGAGRLDARIAGVFSDRPDAAALDRVEPALRWSADARTFPDRAAFDAELARAVAACAPDWVFCAGYMRILGEAFVRRFEGRLLNVHPSLLPRYKGLHTHARALRAGDAEHGASVHFVVPELDSGAVVAQVRIPVLPGDTADTLAERLLPQEHRLVAAVMALAASGRLAERHGQVQLDGQTLFRPLRLDSAGVLHPDSRD</sequence>
<feature type="binding site" evidence="4">
    <location>
        <position position="64"/>
    </location>
    <ligand>
        <name>(6R)-10-formyltetrahydrofolate</name>
        <dbReference type="ChEBI" id="CHEBI:195366"/>
    </ligand>
</feature>
<reference evidence="6 7" key="1">
    <citation type="submission" date="2017-10" db="EMBL/GenBank/DDBJ databases">
        <title>Whole genome sequencing of Pseudoxanthomonas broegbernensis DSM 12573(T).</title>
        <authorList>
            <person name="Kumar S."/>
            <person name="Bansal K."/>
            <person name="Kaur A."/>
            <person name="Patil P."/>
            <person name="Sharma S."/>
            <person name="Patil P.B."/>
        </authorList>
    </citation>
    <scope>NUCLEOTIDE SEQUENCE [LARGE SCALE GENOMIC DNA]</scope>
    <source>
        <strain evidence="6 7">DSM 12573</strain>
    </source>
</reference>
<name>A0A7V8GKB4_9GAMM</name>
<evidence type="ECO:0000259" key="5">
    <source>
        <dbReference type="Pfam" id="PF00551"/>
    </source>
</evidence>
<comment type="catalytic activity">
    <reaction evidence="4">
        <text>N(1)-(5-phospho-beta-D-ribosyl)glycinamide + (6R)-10-formyltetrahydrofolate = N(2)-formyl-N(1)-(5-phospho-beta-D-ribosyl)glycinamide + (6S)-5,6,7,8-tetrahydrofolate + H(+)</text>
        <dbReference type="Rhea" id="RHEA:15053"/>
        <dbReference type="ChEBI" id="CHEBI:15378"/>
        <dbReference type="ChEBI" id="CHEBI:57453"/>
        <dbReference type="ChEBI" id="CHEBI:143788"/>
        <dbReference type="ChEBI" id="CHEBI:147286"/>
        <dbReference type="ChEBI" id="CHEBI:195366"/>
        <dbReference type="EC" id="2.1.2.2"/>
    </reaction>
</comment>
<dbReference type="AlphaFoldDB" id="A0A7V8GKB4"/>
<evidence type="ECO:0000256" key="4">
    <source>
        <dbReference type="HAMAP-Rule" id="MF_01930"/>
    </source>
</evidence>
<feature type="domain" description="Formyl transferase N-terminal" evidence="5">
    <location>
        <begin position="4"/>
        <end position="180"/>
    </location>
</feature>
<gene>
    <name evidence="4" type="primary">purN</name>
    <name evidence="6" type="ORF">B1992_14155</name>
</gene>
<dbReference type="UniPathway" id="UPA00074">
    <property type="reaction ID" value="UER00126"/>
</dbReference>
<dbReference type="PANTHER" id="PTHR43369:SF2">
    <property type="entry name" value="PHOSPHORIBOSYLGLYCINAMIDE FORMYLTRANSFERASE"/>
    <property type="match status" value="1"/>
</dbReference>
<evidence type="ECO:0000256" key="2">
    <source>
        <dbReference type="ARBA" id="ARBA00022679"/>
    </source>
</evidence>
<dbReference type="InterPro" id="IPR004607">
    <property type="entry name" value="GART"/>
</dbReference>
<dbReference type="EMBL" id="MWIP01000021">
    <property type="protein sequence ID" value="KAF1684855.1"/>
    <property type="molecule type" value="Genomic_DNA"/>
</dbReference>
<dbReference type="Proteomes" id="UP000462066">
    <property type="component" value="Unassembled WGS sequence"/>
</dbReference>
<dbReference type="Pfam" id="PF00551">
    <property type="entry name" value="Formyl_trans_N"/>
    <property type="match status" value="1"/>
</dbReference>
<dbReference type="PANTHER" id="PTHR43369">
    <property type="entry name" value="PHOSPHORIBOSYLGLYCINAMIDE FORMYLTRANSFERASE"/>
    <property type="match status" value="1"/>
</dbReference>
<feature type="binding site" evidence="4">
    <location>
        <position position="106"/>
    </location>
    <ligand>
        <name>(6R)-10-formyltetrahydrofolate</name>
        <dbReference type="ChEBI" id="CHEBI:195366"/>
    </ligand>
</feature>
<feature type="active site" description="Proton donor" evidence="4">
    <location>
        <position position="108"/>
    </location>
</feature>
<feature type="binding site" evidence="4">
    <location>
        <begin position="13"/>
        <end position="15"/>
    </location>
    <ligand>
        <name>N(1)-(5-phospho-beta-D-ribosyl)glycinamide</name>
        <dbReference type="ChEBI" id="CHEBI:143788"/>
    </ligand>
</feature>
<evidence type="ECO:0000256" key="3">
    <source>
        <dbReference type="ARBA" id="ARBA00022755"/>
    </source>
</evidence>
<proteinExistence type="inferred from homology"/>
<dbReference type="Gene3D" id="3.40.50.170">
    <property type="entry name" value="Formyl transferase, N-terminal domain"/>
    <property type="match status" value="1"/>
</dbReference>
<organism evidence="6 7">
    <name type="scientific">Pseudoxanthomonas broegbernensis</name>
    <dbReference type="NCBI Taxonomy" id="83619"/>
    <lineage>
        <taxon>Bacteria</taxon>
        <taxon>Pseudomonadati</taxon>
        <taxon>Pseudomonadota</taxon>
        <taxon>Gammaproteobacteria</taxon>
        <taxon>Lysobacterales</taxon>
        <taxon>Lysobacteraceae</taxon>
        <taxon>Pseudoxanthomonas</taxon>
    </lineage>
</organism>
<dbReference type="HAMAP" id="MF_01930">
    <property type="entry name" value="PurN"/>
    <property type="match status" value="1"/>
</dbReference>
<feature type="site" description="Raises pKa of active site His" evidence="4">
    <location>
        <position position="144"/>
    </location>
</feature>
<dbReference type="GO" id="GO:0004644">
    <property type="term" value="F:phosphoribosylglycinamide formyltransferase activity"/>
    <property type="evidence" value="ECO:0007669"/>
    <property type="project" value="UniProtKB-UniRule"/>
</dbReference>
<dbReference type="EC" id="2.1.2.2" evidence="4"/>
<evidence type="ECO:0000313" key="7">
    <source>
        <dbReference type="Proteomes" id="UP000462066"/>
    </source>
</evidence>
<dbReference type="NCBIfam" id="TIGR00639">
    <property type="entry name" value="PurN"/>
    <property type="match status" value="1"/>
</dbReference>
<comment type="caution">
    <text evidence="6">The sequence shown here is derived from an EMBL/GenBank/DDBJ whole genome shotgun (WGS) entry which is preliminary data.</text>
</comment>
<feature type="binding site" evidence="4">
    <location>
        <begin position="89"/>
        <end position="92"/>
    </location>
    <ligand>
        <name>(6R)-10-formyltetrahydrofolate</name>
        <dbReference type="ChEBI" id="CHEBI:195366"/>
    </ligand>
</feature>
<dbReference type="SUPFAM" id="SSF53328">
    <property type="entry name" value="Formyltransferase"/>
    <property type="match status" value="1"/>
</dbReference>
<dbReference type="InterPro" id="IPR036477">
    <property type="entry name" value="Formyl_transf_N_sf"/>
</dbReference>
<comment type="function">
    <text evidence="4">Catalyzes the transfer of a formyl group from 10-formyltetrahydrofolate to 5-phospho-ribosyl-glycinamide (GAR), producing 5-phospho-ribosyl-N-formylglycinamide (FGAR) and tetrahydrofolate.</text>
</comment>
<keyword evidence="3 4" id="KW-0658">Purine biosynthesis</keyword>
<evidence type="ECO:0000256" key="1">
    <source>
        <dbReference type="ARBA" id="ARBA00005054"/>
    </source>
</evidence>
<comment type="similarity">
    <text evidence="4">Belongs to the GART family.</text>
</comment>
<dbReference type="RefSeq" id="WP_162312160.1">
    <property type="nucleotide sequence ID" value="NZ_JACHGU010000003.1"/>
</dbReference>
<comment type="pathway">
    <text evidence="1 4">Purine metabolism; IMP biosynthesis via de novo pathway; N(2)-formyl-N(1)-(5-phospho-D-ribosyl)glycinamide from N(1)-(5-phospho-D-ribosyl)glycinamide (10-formyl THF route): step 1/1.</text>
</comment>
<dbReference type="GO" id="GO:0006189">
    <property type="term" value="P:'de novo' IMP biosynthetic process"/>
    <property type="evidence" value="ECO:0007669"/>
    <property type="project" value="UniProtKB-UniRule"/>
</dbReference>
<keyword evidence="7" id="KW-1185">Reference proteome</keyword>
<dbReference type="CDD" id="cd08645">
    <property type="entry name" value="FMT_core_GART"/>
    <property type="match status" value="1"/>
</dbReference>
<accession>A0A7V8GKB4</accession>
<dbReference type="InterPro" id="IPR002376">
    <property type="entry name" value="Formyl_transf_N"/>
</dbReference>
<keyword evidence="2 4" id="KW-0808">Transferase</keyword>
<dbReference type="GO" id="GO:0005829">
    <property type="term" value="C:cytosol"/>
    <property type="evidence" value="ECO:0007669"/>
    <property type="project" value="TreeGrafter"/>
</dbReference>